<evidence type="ECO:0000313" key="4">
    <source>
        <dbReference type="Proteomes" id="UP001595632"/>
    </source>
</evidence>
<feature type="compositionally biased region" description="Basic and acidic residues" evidence="1">
    <location>
        <begin position="208"/>
        <end position="217"/>
    </location>
</feature>
<feature type="compositionally biased region" description="Basic residues" evidence="1">
    <location>
        <begin position="169"/>
        <end position="180"/>
    </location>
</feature>
<evidence type="ECO:0000256" key="1">
    <source>
        <dbReference type="SAM" id="MobiDB-lite"/>
    </source>
</evidence>
<name>A0ABV7GPL3_9RHOB</name>
<gene>
    <name evidence="3" type="ORF">ACFOGP_12590</name>
</gene>
<dbReference type="Proteomes" id="UP001595632">
    <property type="component" value="Unassembled WGS sequence"/>
</dbReference>
<dbReference type="SUPFAM" id="SSF57997">
    <property type="entry name" value="Tropomyosin"/>
    <property type="match status" value="1"/>
</dbReference>
<reference evidence="4" key="1">
    <citation type="journal article" date="2019" name="Int. J. Syst. Evol. Microbiol.">
        <title>The Global Catalogue of Microorganisms (GCM) 10K type strain sequencing project: providing services to taxonomists for standard genome sequencing and annotation.</title>
        <authorList>
            <consortium name="The Broad Institute Genomics Platform"/>
            <consortium name="The Broad Institute Genome Sequencing Center for Infectious Disease"/>
            <person name="Wu L."/>
            <person name="Ma J."/>
        </authorList>
    </citation>
    <scope>NUCLEOTIDE SEQUENCE [LARGE SCALE GENOMIC DNA]</scope>
    <source>
        <strain evidence="4">KCTC 52366</strain>
    </source>
</reference>
<keyword evidence="4" id="KW-1185">Reference proteome</keyword>
<dbReference type="InterPro" id="IPR021104">
    <property type="entry name" value="KfrA_DNA-bd_N"/>
</dbReference>
<comment type="caution">
    <text evidence="3">The sequence shown here is derived from an EMBL/GenBank/DDBJ whole genome shotgun (WGS) entry which is preliminary data.</text>
</comment>
<organism evidence="3 4">
    <name type="scientific">Psychromarinibacter halotolerans</name>
    <dbReference type="NCBI Taxonomy" id="1775175"/>
    <lineage>
        <taxon>Bacteria</taxon>
        <taxon>Pseudomonadati</taxon>
        <taxon>Pseudomonadota</taxon>
        <taxon>Alphaproteobacteria</taxon>
        <taxon>Rhodobacterales</taxon>
        <taxon>Paracoccaceae</taxon>
        <taxon>Psychromarinibacter</taxon>
    </lineage>
</organism>
<dbReference type="Pfam" id="PF11740">
    <property type="entry name" value="KfrA_N"/>
    <property type="match status" value="1"/>
</dbReference>
<feature type="region of interest" description="Disordered" evidence="1">
    <location>
        <begin position="163"/>
        <end position="223"/>
    </location>
</feature>
<protein>
    <submittedName>
        <fullName evidence="3">DNA-binding protein</fullName>
    </submittedName>
</protein>
<evidence type="ECO:0000313" key="3">
    <source>
        <dbReference type="EMBL" id="MFC3143553.1"/>
    </source>
</evidence>
<dbReference type="GO" id="GO:0003677">
    <property type="term" value="F:DNA binding"/>
    <property type="evidence" value="ECO:0007669"/>
    <property type="project" value="UniProtKB-KW"/>
</dbReference>
<sequence length="223" mass="24848">MAQKKNNTSLEKQVRDAIQQLTADGKPVTNQAVRDLLGGGSFRDISPKVKQITAEIAAKEQAARAAPEMPEDFRDAAAAMWQMSWELADEIAASDRRAHAVELERLKGEVDEALANCALVEDERDDAEMRVQDLEKRLDEAQATLHDAQLEIARLNGRLMEREKDIVSRVKRTKAPRKTKNPTDDADDTPPATEENVDNQLDMFPNDKLGEKKHGDPEPIAAE</sequence>
<dbReference type="RefSeq" id="WP_275630837.1">
    <property type="nucleotide sequence ID" value="NZ_JARGYD010000001.1"/>
</dbReference>
<accession>A0ABV7GPL3</accession>
<feature type="domain" description="KfrA N-terminal DNA-binding" evidence="2">
    <location>
        <begin position="12"/>
        <end position="122"/>
    </location>
</feature>
<dbReference type="EMBL" id="JBHRTB010000010">
    <property type="protein sequence ID" value="MFC3143553.1"/>
    <property type="molecule type" value="Genomic_DNA"/>
</dbReference>
<evidence type="ECO:0000259" key="2">
    <source>
        <dbReference type="Pfam" id="PF11740"/>
    </source>
</evidence>
<keyword evidence="3" id="KW-0238">DNA-binding</keyword>
<proteinExistence type="predicted"/>